<evidence type="ECO:0000313" key="4">
    <source>
        <dbReference type="Proteomes" id="UP001169069"/>
    </source>
</evidence>
<keyword evidence="3" id="KW-0645">Protease</keyword>
<feature type="transmembrane region" description="Helical" evidence="1">
    <location>
        <begin position="42"/>
        <end position="61"/>
    </location>
</feature>
<keyword evidence="4" id="KW-1185">Reference proteome</keyword>
<reference evidence="3" key="1">
    <citation type="submission" date="2023-01" db="EMBL/GenBank/DDBJ databases">
        <title>Sulfurovum sp. zt1-1 genome assembly.</title>
        <authorList>
            <person name="Wang J."/>
        </authorList>
    </citation>
    <scope>NUCLEOTIDE SEQUENCE</scope>
    <source>
        <strain evidence="3">Zt1-1</strain>
    </source>
</reference>
<evidence type="ECO:0000259" key="2">
    <source>
        <dbReference type="Pfam" id="PF02517"/>
    </source>
</evidence>
<name>A0ABT7R0Z2_9BACT</name>
<dbReference type="InterPro" id="IPR003675">
    <property type="entry name" value="Rce1/LyrA-like_dom"/>
</dbReference>
<sequence>MGKRELHYGAALLAAPLFCLVYHVFFTSQSLIYEELFGKKQILLWGVIIFPVIEELAFRGMIQEYIATKTNRFPLFFYLSLSNILTSVLFAAIHFFYHQAIWVLLVFFPSLVFGYFKEQYQSIVPGIILHAFYNLNFILLVGNIS</sequence>
<keyword evidence="1" id="KW-1133">Transmembrane helix</keyword>
<dbReference type="NCBIfam" id="NF033192">
    <property type="entry name" value="JDVT-CAAX"/>
    <property type="match status" value="1"/>
</dbReference>
<evidence type="ECO:0000256" key="1">
    <source>
        <dbReference type="SAM" id="Phobius"/>
    </source>
</evidence>
<evidence type="ECO:0000313" key="3">
    <source>
        <dbReference type="EMBL" id="MDM5272166.1"/>
    </source>
</evidence>
<comment type="caution">
    <text evidence="3">The sequence shown here is derived from an EMBL/GenBank/DDBJ whole genome shotgun (WGS) entry which is preliminary data.</text>
</comment>
<dbReference type="EMBL" id="JAQIBD010000003">
    <property type="protein sequence ID" value="MDM5272166.1"/>
    <property type="molecule type" value="Genomic_DNA"/>
</dbReference>
<feature type="domain" description="CAAX prenyl protease 2/Lysostaphin resistance protein A-like" evidence="2">
    <location>
        <begin position="43"/>
        <end position="135"/>
    </location>
</feature>
<dbReference type="GO" id="GO:0008233">
    <property type="term" value="F:peptidase activity"/>
    <property type="evidence" value="ECO:0007669"/>
    <property type="project" value="UniProtKB-KW"/>
</dbReference>
<dbReference type="EC" id="3.4.-.-" evidence="3"/>
<gene>
    <name evidence="3" type="primary">mrtJ</name>
    <name evidence="3" type="ORF">PGH07_08235</name>
</gene>
<protein>
    <submittedName>
        <fullName evidence="3">JDVT-CTERM system glutamic-type intramembrane protease</fullName>
        <ecNumber evidence="3">3.4.-.-</ecNumber>
    </submittedName>
</protein>
<feature type="transmembrane region" description="Helical" evidence="1">
    <location>
        <begin position="73"/>
        <end position="93"/>
    </location>
</feature>
<proteinExistence type="predicted"/>
<keyword evidence="1" id="KW-0472">Membrane</keyword>
<dbReference type="Pfam" id="PF02517">
    <property type="entry name" value="Rce1-like"/>
    <property type="match status" value="1"/>
</dbReference>
<keyword evidence="3" id="KW-0378">Hydrolase</keyword>
<organism evidence="3 4">
    <name type="scientific">Sulfurovum zhangzhouensis</name>
    <dbReference type="NCBI Taxonomy" id="3019067"/>
    <lineage>
        <taxon>Bacteria</taxon>
        <taxon>Pseudomonadati</taxon>
        <taxon>Campylobacterota</taxon>
        <taxon>Epsilonproteobacteria</taxon>
        <taxon>Campylobacterales</taxon>
        <taxon>Sulfurovaceae</taxon>
        <taxon>Sulfurovum</taxon>
    </lineage>
</organism>
<feature type="transmembrane region" description="Helical" evidence="1">
    <location>
        <begin position="123"/>
        <end position="144"/>
    </location>
</feature>
<feature type="transmembrane region" description="Helical" evidence="1">
    <location>
        <begin position="99"/>
        <end position="116"/>
    </location>
</feature>
<dbReference type="GO" id="GO:0006508">
    <property type="term" value="P:proteolysis"/>
    <property type="evidence" value="ECO:0007669"/>
    <property type="project" value="UniProtKB-KW"/>
</dbReference>
<keyword evidence="1" id="KW-0812">Transmembrane</keyword>
<dbReference type="RefSeq" id="WP_289413939.1">
    <property type="nucleotide sequence ID" value="NZ_JAQIBD010000003.1"/>
</dbReference>
<accession>A0ABT7R0Z2</accession>
<dbReference type="Proteomes" id="UP001169069">
    <property type="component" value="Unassembled WGS sequence"/>
</dbReference>